<name>A0AAW9JT61_CARML</name>
<comment type="caution">
    <text evidence="2">The sequence shown here is derived from an EMBL/GenBank/DDBJ whole genome shotgun (WGS) entry which is preliminary data.</text>
</comment>
<evidence type="ECO:0000313" key="2">
    <source>
        <dbReference type="EMBL" id="MDZ5758718.1"/>
    </source>
</evidence>
<gene>
    <name evidence="2" type="ORF">RAK27_08640</name>
</gene>
<evidence type="ECO:0000313" key="3">
    <source>
        <dbReference type="Proteomes" id="UP001290462"/>
    </source>
</evidence>
<feature type="region of interest" description="Disordered" evidence="1">
    <location>
        <begin position="65"/>
        <end position="89"/>
    </location>
</feature>
<dbReference type="RefSeq" id="WP_322808885.1">
    <property type="nucleotide sequence ID" value="NZ_JAVBVO010000003.1"/>
</dbReference>
<evidence type="ECO:0000256" key="1">
    <source>
        <dbReference type="SAM" id="MobiDB-lite"/>
    </source>
</evidence>
<dbReference type="EMBL" id="JAVBVO010000003">
    <property type="protein sequence ID" value="MDZ5758718.1"/>
    <property type="molecule type" value="Genomic_DNA"/>
</dbReference>
<reference evidence="2" key="1">
    <citation type="submission" date="2023-08" db="EMBL/GenBank/DDBJ databases">
        <title>Genomic characterization of piscicolin 126 produced by Carnobacterium maltaromaticum CM22 strain isolated from salmon (Salmo salar).</title>
        <authorList>
            <person name="Gonzalez-Gragera E."/>
            <person name="Garcia-Lopez J.D."/>
            <person name="Teso-Perez C."/>
            <person name="Gimenez-Hernandez I."/>
            <person name="Peralta-Sanchez J.M."/>
            <person name="Valdivia E."/>
            <person name="Montalban-Lopez M."/>
            <person name="Martin-Platero A.M."/>
            <person name="Banos A."/>
            <person name="Martinez-Bueno M."/>
        </authorList>
    </citation>
    <scope>NUCLEOTIDE SEQUENCE</scope>
    <source>
        <strain evidence="2">CM22</strain>
    </source>
</reference>
<proteinExistence type="predicted"/>
<feature type="compositionally biased region" description="Basic and acidic residues" evidence="1">
    <location>
        <begin position="68"/>
        <end position="82"/>
    </location>
</feature>
<organism evidence="2 3">
    <name type="scientific">Carnobacterium maltaromaticum</name>
    <name type="common">Carnobacterium piscicola</name>
    <dbReference type="NCBI Taxonomy" id="2751"/>
    <lineage>
        <taxon>Bacteria</taxon>
        <taxon>Bacillati</taxon>
        <taxon>Bacillota</taxon>
        <taxon>Bacilli</taxon>
        <taxon>Lactobacillales</taxon>
        <taxon>Carnobacteriaceae</taxon>
        <taxon>Carnobacterium</taxon>
    </lineage>
</organism>
<evidence type="ECO:0008006" key="4">
    <source>
        <dbReference type="Google" id="ProtNLM"/>
    </source>
</evidence>
<dbReference type="AlphaFoldDB" id="A0AAW9JT61"/>
<accession>A0AAW9JT61</accession>
<sequence length="89" mass="10245">MELKDKKLLLVLQMKKAVEMLEGNELNTASFDQLMLAIRKDSIKLKKEFKIIRASGVVPKKSFIQTPIKEKKPSEPSKEKAPRRIKPQI</sequence>
<protein>
    <recommendedName>
        <fullName evidence="4">50S ribosomal protein L29</fullName>
    </recommendedName>
</protein>
<dbReference type="Proteomes" id="UP001290462">
    <property type="component" value="Unassembled WGS sequence"/>
</dbReference>